<gene>
    <name evidence="2" type="ORF">GCM10019016_060080</name>
</gene>
<dbReference type="InterPro" id="IPR047659">
    <property type="entry name" value="T7SS_assoc"/>
</dbReference>
<evidence type="ECO:0000313" key="3">
    <source>
        <dbReference type="Proteomes" id="UP001501455"/>
    </source>
</evidence>
<dbReference type="InterPro" id="IPR050767">
    <property type="entry name" value="Sel1_AlgK"/>
</dbReference>
<organism evidence="2 3">
    <name type="scientific">Streptomyces prasinosporus</name>
    <dbReference type="NCBI Taxonomy" id="68256"/>
    <lineage>
        <taxon>Bacteria</taxon>
        <taxon>Bacillati</taxon>
        <taxon>Actinomycetota</taxon>
        <taxon>Actinomycetes</taxon>
        <taxon>Kitasatosporales</taxon>
        <taxon>Streptomycetaceae</taxon>
        <taxon>Streptomyces</taxon>
        <taxon>Streptomyces albogriseolus group</taxon>
    </lineage>
</organism>
<dbReference type="Proteomes" id="UP001501455">
    <property type="component" value="Unassembled WGS sequence"/>
</dbReference>
<dbReference type="EMBL" id="BAAAXF010000040">
    <property type="protein sequence ID" value="GAA3498905.1"/>
    <property type="molecule type" value="Genomic_DNA"/>
</dbReference>
<accession>A0ABP6TVV0</accession>
<dbReference type="Gene3D" id="1.25.40.10">
    <property type="entry name" value="Tetratricopeptide repeat domain"/>
    <property type="match status" value="2"/>
</dbReference>
<evidence type="ECO:0000313" key="2">
    <source>
        <dbReference type="EMBL" id="GAA3498905.1"/>
    </source>
</evidence>
<feature type="compositionally biased region" description="Gly residues" evidence="1">
    <location>
        <begin position="248"/>
        <end position="263"/>
    </location>
</feature>
<name>A0ABP6TVV0_9ACTN</name>
<dbReference type="InterPro" id="IPR011990">
    <property type="entry name" value="TPR-like_helical_dom_sf"/>
</dbReference>
<dbReference type="Pfam" id="PF07721">
    <property type="entry name" value="TPR_4"/>
    <property type="match status" value="3"/>
</dbReference>
<dbReference type="RefSeq" id="WP_345579565.1">
    <property type="nucleotide sequence ID" value="NZ_BAAAXF010000040.1"/>
</dbReference>
<comment type="caution">
    <text evidence="2">The sequence shown here is derived from an EMBL/GenBank/DDBJ whole genome shotgun (WGS) entry which is preliminary data.</text>
</comment>
<evidence type="ECO:0000256" key="1">
    <source>
        <dbReference type="SAM" id="MobiDB-lite"/>
    </source>
</evidence>
<reference evidence="3" key="1">
    <citation type="journal article" date="2019" name="Int. J. Syst. Evol. Microbiol.">
        <title>The Global Catalogue of Microorganisms (GCM) 10K type strain sequencing project: providing services to taxonomists for standard genome sequencing and annotation.</title>
        <authorList>
            <consortium name="The Broad Institute Genomics Platform"/>
            <consortium name="The Broad Institute Genome Sequencing Center for Infectious Disease"/>
            <person name="Wu L."/>
            <person name="Ma J."/>
        </authorList>
    </citation>
    <scope>NUCLEOTIDE SEQUENCE [LARGE SCALE GENOMIC DNA]</scope>
    <source>
        <strain evidence="3">JCM 4816</strain>
    </source>
</reference>
<keyword evidence="3" id="KW-1185">Reference proteome</keyword>
<sequence>MTEETSPSRRNRQGARTPEEFALVQAGMLRGLGDHVQADALLLGLAQSQDPRILSSVGETLLRQGRPEEAVRVLGEALRLAGDEAPSAETVTNLGVALLMSNRVDEAEAVLRRGADLGSPLAAANVAALLLRRGDSRGAERLHVKAAETGDLTSVLNLAVFLHGAGRHDEAHDWLRTSAENGELPAAALLGSYLAEETPAQDLAAARHWLTMAARSGDTDSELELGRLLASTGDREQARRWLTRAAGKLGGQEGPGNGTGQGDGPLSAGDDHFTMRVLGPSGPSSSAQAAYLLARLHGEGGDTEEGLRWLRLAAGARVPEAVLLLMEFGGEETRCDEHAMWAGLTGAAPGTSHRQEPAAVPDGSGPPLPDAIRQGQWYVLPEQGFAPRGPSGDQDLPRELVVGGWPIDEDGRCGPFEPNPGYVPDSAAKPTDPVHALLRLFAEDKGRDSVGRFLALLRHTVLEVPCDEQGRPLLMSAPNGMPCLPVVTAALHARRLPPARWERVQGKTLPEITPAEVNILLNPHDSAQFLLLTEALRC</sequence>
<dbReference type="InterPro" id="IPR011717">
    <property type="entry name" value="TPR-4"/>
</dbReference>
<feature type="region of interest" description="Disordered" evidence="1">
    <location>
        <begin position="247"/>
        <end position="269"/>
    </location>
</feature>
<dbReference type="InterPro" id="IPR006597">
    <property type="entry name" value="Sel1-like"/>
</dbReference>
<dbReference type="Pfam" id="PF13432">
    <property type="entry name" value="TPR_16"/>
    <property type="match status" value="1"/>
</dbReference>
<dbReference type="PANTHER" id="PTHR11102:SF160">
    <property type="entry name" value="ERAD-ASSOCIATED E3 UBIQUITIN-PROTEIN LIGASE COMPONENT HRD3"/>
    <property type="match status" value="1"/>
</dbReference>
<dbReference type="SMART" id="SM00671">
    <property type="entry name" value="SEL1"/>
    <property type="match status" value="4"/>
</dbReference>
<dbReference type="SUPFAM" id="SSF81901">
    <property type="entry name" value="HCP-like"/>
    <property type="match status" value="1"/>
</dbReference>
<dbReference type="PANTHER" id="PTHR11102">
    <property type="entry name" value="SEL-1-LIKE PROTEIN"/>
    <property type="match status" value="1"/>
</dbReference>
<protein>
    <recommendedName>
        <fullName evidence="4">Tetratricopeptide repeat protein</fullName>
    </recommendedName>
</protein>
<evidence type="ECO:0008006" key="4">
    <source>
        <dbReference type="Google" id="ProtNLM"/>
    </source>
</evidence>
<proteinExistence type="predicted"/>
<dbReference type="NCBIfam" id="NF033532">
    <property type="entry name" value="lone7para_assoc"/>
    <property type="match status" value="1"/>
</dbReference>